<reference evidence="1 2" key="1">
    <citation type="submission" date="2019-06" db="EMBL/GenBank/DDBJ databases">
        <title>Sequencing the genomes of 1000 actinobacteria strains.</title>
        <authorList>
            <person name="Klenk H.-P."/>
        </authorList>
    </citation>
    <scope>NUCLEOTIDE SEQUENCE [LARGE SCALE GENOMIC DNA]</scope>
    <source>
        <strain evidence="1 2">DSM 12362</strain>
    </source>
</reference>
<dbReference type="RefSeq" id="WP_141818809.1">
    <property type="nucleotide sequence ID" value="NZ_BAAAIL010000002.1"/>
</dbReference>
<dbReference type="SUPFAM" id="SSF53850">
    <property type="entry name" value="Periplasmic binding protein-like II"/>
    <property type="match status" value="1"/>
</dbReference>
<proteinExistence type="predicted"/>
<dbReference type="Pfam" id="PF13531">
    <property type="entry name" value="SBP_bac_11"/>
    <property type="match status" value="1"/>
</dbReference>
<dbReference type="GO" id="GO:0015689">
    <property type="term" value="P:molybdate ion transport"/>
    <property type="evidence" value="ECO:0007669"/>
    <property type="project" value="TreeGrafter"/>
</dbReference>
<evidence type="ECO:0000313" key="1">
    <source>
        <dbReference type="EMBL" id="TQM97330.1"/>
    </source>
</evidence>
<dbReference type="Proteomes" id="UP000315133">
    <property type="component" value="Unassembled WGS sequence"/>
</dbReference>
<gene>
    <name evidence="1" type="ORF">FB476_2238</name>
</gene>
<accession>A0A543KQG8</accession>
<dbReference type="AlphaFoldDB" id="A0A543KQG8"/>
<dbReference type="PANTHER" id="PTHR30632">
    <property type="entry name" value="MOLYBDATE-BINDING PERIPLASMIC PROTEIN"/>
    <property type="match status" value="1"/>
</dbReference>
<organism evidence="1 2">
    <name type="scientific">Ornithinimicrobium humiphilum</name>
    <dbReference type="NCBI Taxonomy" id="125288"/>
    <lineage>
        <taxon>Bacteria</taxon>
        <taxon>Bacillati</taxon>
        <taxon>Actinomycetota</taxon>
        <taxon>Actinomycetes</taxon>
        <taxon>Micrococcales</taxon>
        <taxon>Ornithinimicrobiaceae</taxon>
        <taxon>Ornithinimicrobium</taxon>
    </lineage>
</organism>
<dbReference type="EMBL" id="VFPU01000001">
    <property type="protein sequence ID" value="TQM97330.1"/>
    <property type="molecule type" value="Genomic_DNA"/>
</dbReference>
<dbReference type="OrthoDB" id="8216219at2"/>
<evidence type="ECO:0000313" key="2">
    <source>
        <dbReference type="Proteomes" id="UP000315133"/>
    </source>
</evidence>
<protein>
    <submittedName>
        <fullName evidence="1">Molybdate transport system substrate-binding protein</fullName>
    </submittedName>
</protein>
<dbReference type="PANTHER" id="PTHR30632:SF11">
    <property type="entry name" value="BLR4797 PROTEIN"/>
    <property type="match status" value="1"/>
</dbReference>
<dbReference type="InterPro" id="IPR050682">
    <property type="entry name" value="ModA/WtpA"/>
</dbReference>
<sequence>MSDMVTLFSGLAVKGVLEATVLPAFTEETGIEVQPTYEPTKVLERLVSEGARPDVFLGVAPAVQQLAAAEVLDEGNLQPLVRSGIGLAVAPGVSGPRIGTVEELVDALRSARSVAYSRTGASGVYFASLLDRLGIAEEVNERATVLAGGFTGEALLDGRADLAVQQVIELKAVEGVHVVGPLPDDIQQHVELWAGAATGALAPAQRLLTFLTSPAAVRAYGEVGLDPVVAERT</sequence>
<name>A0A543KQG8_9MICO</name>
<keyword evidence="2" id="KW-1185">Reference proteome</keyword>
<dbReference type="GO" id="GO:0030973">
    <property type="term" value="F:molybdate ion binding"/>
    <property type="evidence" value="ECO:0007669"/>
    <property type="project" value="TreeGrafter"/>
</dbReference>
<comment type="caution">
    <text evidence="1">The sequence shown here is derived from an EMBL/GenBank/DDBJ whole genome shotgun (WGS) entry which is preliminary data.</text>
</comment>
<dbReference type="Gene3D" id="3.40.190.10">
    <property type="entry name" value="Periplasmic binding protein-like II"/>
    <property type="match status" value="2"/>
</dbReference>